<evidence type="ECO:0000259" key="1">
    <source>
        <dbReference type="PROSITE" id="PS51301"/>
    </source>
</evidence>
<evidence type="ECO:0000313" key="2">
    <source>
        <dbReference type="EMBL" id="KAK8880943.1"/>
    </source>
</evidence>
<comment type="caution">
    <text evidence="2">The sequence shown here is derived from an EMBL/GenBank/DDBJ whole genome shotgun (WGS) entry which is preliminary data.</text>
</comment>
<gene>
    <name evidence="2" type="ORF">M9Y10_003649</name>
</gene>
<proteinExistence type="predicted"/>
<dbReference type="InterPro" id="IPR018004">
    <property type="entry name" value="KilA/APSES_HTH"/>
</dbReference>
<name>A0ABR2JQ75_9EUKA</name>
<dbReference type="Proteomes" id="UP001470230">
    <property type="component" value="Unassembled WGS sequence"/>
</dbReference>
<keyword evidence="3" id="KW-1185">Reference proteome</keyword>
<feature type="domain" description="KilA-N" evidence="1">
    <location>
        <begin position="12"/>
        <end position="118"/>
    </location>
</feature>
<dbReference type="Pfam" id="PF04383">
    <property type="entry name" value="KilA-N"/>
    <property type="match status" value="1"/>
</dbReference>
<accession>A0ABR2JQ75</accession>
<reference evidence="2 3" key="1">
    <citation type="submission" date="2024-04" db="EMBL/GenBank/DDBJ databases">
        <title>Tritrichomonas musculus Genome.</title>
        <authorList>
            <person name="Alves-Ferreira E."/>
            <person name="Grigg M."/>
            <person name="Lorenzi H."/>
            <person name="Galac M."/>
        </authorList>
    </citation>
    <scope>NUCLEOTIDE SEQUENCE [LARGE SCALE GENOMIC DNA]</scope>
    <source>
        <strain evidence="2 3">EAF2021</strain>
    </source>
</reference>
<dbReference type="SMART" id="SM01252">
    <property type="entry name" value="KilA-N"/>
    <property type="match status" value="1"/>
</dbReference>
<organism evidence="2 3">
    <name type="scientific">Tritrichomonas musculus</name>
    <dbReference type="NCBI Taxonomy" id="1915356"/>
    <lineage>
        <taxon>Eukaryota</taxon>
        <taxon>Metamonada</taxon>
        <taxon>Parabasalia</taxon>
        <taxon>Tritrichomonadida</taxon>
        <taxon>Tritrichomonadidae</taxon>
        <taxon>Tritrichomonas</taxon>
    </lineage>
</organism>
<dbReference type="EMBL" id="JAPFFF010000010">
    <property type="protein sequence ID" value="KAK8880943.1"/>
    <property type="molecule type" value="Genomic_DNA"/>
</dbReference>
<sequence length="247" mass="29660">MSTIIHETINCGYEYIQYNKKLRIIHSIDDDMYQVQSIINACHSEKLSKDWYRNQETKELLNAFRKDRDLGGIEPCIIRSDVRVDLRGYYVHRLLVNDVARWASKTYALQIYKLLDEMASAERKAMESTIQHQRPRMVPKNHEHDYRYLIWRESMPSNPNGVILHLVRRSKSTFDQVRKHYENDNERWFYRDNLPISMSVNKDIKEIVKNIIPAGEYEMTGCDIRLHVKFLDRLYESISEYFDEFQK</sequence>
<dbReference type="InterPro" id="IPR017880">
    <property type="entry name" value="KilA_N"/>
</dbReference>
<protein>
    <recommendedName>
        <fullName evidence="1">KilA-N domain-containing protein</fullName>
    </recommendedName>
</protein>
<evidence type="ECO:0000313" key="3">
    <source>
        <dbReference type="Proteomes" id="UP001470230"/>
    </source>
</evidence>
<dbReference type="PROSITE" id="PS51301">
    <property type="entry name" value="KILA_N"/>
    <property type="match status" value="1"/>
</dbReference>